<keyword evidence="1" id="KW-1133">Transmembrane helix</keyword>
<gene>
    <name evidence="2" type="ORF">WA026_020883</name>
</gene>
<evidence type="ECO:0000313" key="3">
    <source>
        <dbReference type="Proteomes" id="UP001431783"/>
    </source>
</evidence>
<reference evidence="2 3" key="1">
    <citation type="submission" date="2023-03" db="EMBL/GenBank/DDBJ databases">
        <title>Genome insight into feeding habits of ladybird beetles.</title>
        <authorList>
            <person name="Li H.-S."/>
            <person name="Huang Y.-H."/>
            <person name="Pang H."/>
        </authorList>
    </citation>
    <scope>NUCLEOTIDE SEQUENCE [LARGE SCALE GENOMIC DNA]</scope>
    <source>
        <strain evidence="2">SYSU_2023b</strain>
        <tissue evidence="2">Whole body</tissue>
    </source>
</reference>
<organism evidence="2 3">
    <name type="scientific">Henosepilachna vigintioctopunctata</name>
    <dbReference type="NCBI Taxonomy" id="420089"/>
    <lineage>
        <taxon>Eukaryota</taxon>
        <taxon>Metazoa</taxon>
        <taxon>Ecdysozoa</taxon>
        <taxon>Arthropoda</taxon>
        <taxon>Hexapoda</taxon>
        <taxon>Insecta</taxon>
        <taxon>Pterygota</taxon>
        <taxon>Neoptera</taxon>
        <taxon>Endopterygota</taxon>
        <taxon>Coleoptera</taxon>
        <taxon>Polyphaga</taxon>
        <taxon>Cucujiformia</taxon>
        <taxon>Coccinelloidea</taxon>
        <taxon>Coccinellidae</taxon>
        <taxon>Epilachninae</taxon>
        <taxon>Epilachnini</taxon>
        <taxon>Henosepilachna</taxon>
    </lineage>
</organism>
<protein>
    <submittedName>
        <fullName evidence="2">Uncharacterized protein</fullName>
    </submittedName>
</protein>
<keyword evidence="1" id="KW-0812">Transmembrane</keyword>
<dbReference type="Proteomes" id="UP001431783">
    <property type="component" value="Unassembled WGS sequence"/>
</dbReference>
<accession>A0AAW1US62</accession>
<keyword evidence="1" id="KW-0472">Membrane</keyword>
<keyword evidence="3" id="KW-1185">Reference proteome</keyword>
<dbReference type="EMBL" id="JARQZJ010000075">
    <property type="protein sequence ID" value="KAK9882359.1"/>
    <property type="molecule type" value="Genomic_DNA"/>
</dbReference>
<proteinExistence type="predicted"/>
<dbReference type="AlphaFoldDB" id="A0AAW1US62"/>
<comment type="caution">
    <text evidence="2">The sequence shown here is derived from an EMBL/GenBank/DDBJ whole genome shotgun (WGS) entry which is preliminary data.</text>
</comment>
<sequence length="108" mass="12383">MYNNVSQIDCDALAVLLISLALVLASLAITLFQSVYEPDLSSLRRWEYLQGTESINNNFVDIPRYHTLYTHHNNGALQRAHQKQELNYTNNVLFDTVAERMSELPCHS</sequence>
<evidence type="ECO:0000256" key="1">
    <source>
        <dbReference type="SAM" id="Phobius"/>
    </source>
</evidence>
<evidence type="ECO:0000313" key="2">
    <source>
        <dbReference type="EMBL" id="KAK9882359.1"/>
    </source>
</evidence>
<name>A0AAW1US62_9CUCU</name>
<feature type="transmembrane region" description="Helical" evidence="1">
    <location>
        <begin position="12"/>
        <end position="36"/>
    </location>
</feature>